<keyword evidence="9" id="KW-0175">Coiled coil</keyword>
<keyword evidence="12" id="KW-1185">Reference proteome</keyword>
<dbReference type="GO" id="GO:0004674">
    <property type="term" value="F:protein serine/threonine kinase activity"/>
    <property type="evidence" value="ECO:0007669"/>
    <property type="project" value="UniProtKB-KW"/>
</dbReference>
<comment type="catalytic activity">
    <reaction evidence="7">
        <text>L-threonyl-[protein] + ATP = O-phospho-L-threonyl-[protein] + ADP + H(+)</text>
        <dbReference type="Rhea" id="RHEA:46608"/>
        <dbReference type="Rhea" id="RHEA-COMP:11060"/>
        <dbReference type="Rhea" id="RHEA-COMP:11605"/>
        <dbReference type="ChEBI" id="CHEBI:15378"/>
        <dbReference type="ChEBI" id="CHEBI:30013"/>
        <dbReference type="ChEBI" id="CHEBI:30616"/>
        <dbReference type="ChEBI" id="CHEBI:61977"/>
        <dbReference type="ChEBI" id="CHEBI:456216"/>
        <dbReference type="EC" id="2.7.11.1"/>
    </reaction>
</comment>
<proteinExistence type="predicted"/>
<dbReference type="InterPro" id="IPR015915">
    <property type="entry name" value="Kelch-typ_b-propeller"/>
</dbReference>
<name>A0AAU9JV54_9CILI</name>
<protein>
    <recommendedName>
        <fullName evidence="1">non-specific serine/threonine protein kinase</fullName>
        <ecNumber evidence="1">2.7.11.1</ecNumber>
    </recommendedName>
</protein>
<evidence type="ECO:0000256" key="5">
    <source>
        <dbReference type="ARBA" id="ARBA00022777"/>
    </source>
</evidence>
<comment type="catalytic activity">
    <reaction evidence="8">
        <text>L-seryl-[protein] + ATP = O-phospho-L-seryl-[protein] + ADP + H(+)</text>
        <dbReference type="Rhea" id="RHEA:17989"/>
        <dbReference type="Rhea" id="RHEA-COMP:9863"/>
        <dbReference type="Rhea" id="RHEA-COMP:11604"/>
        <dbReference type="ChEBI" id="CHEBI:15378"/>
        <dbReference type="ChEBI" id="CHEBI:29999"/>
        <dbReference type="ChEBI" id="CHEBI:30616"/>
        <dbReference type="ChEBI" id="CHEBI:83421"/>
        <dbReference type="ChEBI" id="CHEBI:456216"/>
        <dbReference type="EC" id="2.7.11.1"/>
    </reaction>
</comment>
<keyword evidence="2" id="KW-0723">Serine/threonine-protein kinase</keyword>
<keyword evidence="4" id="KW-0547">Nucleotide-binding</keyword>
<evidence type="ECO:0000313" key="12">
    <source>
        <dbReference type="Proteomes" id="UP001162131"/>
    </source>
</evidence>
<dbReference type="Gene3D" id="2.120.10.80">
    <property type="entry name" value="Kelch-type beta propeller"/>
    <property type="match status" value="1"/>
</dbReference>
<evidence type="ECO:0000256" key="1">
    <source>
        <dbReference type="ARBA" id="ARBA00012513"/>
    </source>
</evidence>
<dbReference type="InterPro" id="IPR000719">
    <property type="entry name" value="Prot_kinase_dom"/>
</dbReference>
<sequence>MMELFPEELTNAFEFKDHLNFGGYGTIYRAIKRNDGKMYAIKAVTRNSTGSTWKDIGAELQVLSWVNPYKLRLDSFFVKNDTFFMVIDYCQNGDLLKAIVDKIHAHEMFEEDEIWKYFIQICFGLESLHYNGFIHRDLHPQNILLDQNKDIKIADFGTSRSLLTKTIQGVASYQSPRTHSGDLQVKESDVWAVGCILYYLCNLEHPFGDNVNKIKNAPYKPIRSEYSNELRDFVDWCLKKRRTERPTIVNILTNEFIVNKTLSLGITIPQTSAMNAAICQIQLEKERERNEQLKKELIIFGKKNKVKIMEIKSLKEEIARLNSIINENKKRNEDLLYSQDLIKNNEVIDPQKILQELREKRAEILNRPNDRELEQDFRRACSKCISDVCADDPALQQAYQDYINAYRQKTSLYTINDDDNRSKLIIYDTENDRREDRIIETPEPLDNTTCIAQLPNGNLFCYGKYPSSGVSLIIDEDYRVRELPSGKPCSRSSAIYFNNSVYCFGGNNRWSLTLSERFDLNENRWIGLMPLPQADDSCNSAIFNGNIVISGWKYKKLLRYSIVSNTFATIPYDFQDKTSKILISTRRLYLIECGDNGSIYESELSNDNAWRRIGDSIVDGFVQVYLSYNKERINIAHFSGGDSYFKFNLEAKILNKLH</sequence>
<feature type="coiled-coil region" evidence="9">
    <location>
        <begin position="276"/>
        <end position="331"/>
    </location>
</feature>
<dbReference type="PANTHER" id="PTHR44899">
    <property type="entry name" value="CAMK FAMILY PROTEIN KINASE"/>
    <property type="match status" value="1"/>
</dbReference>
<evidence type="ECO:0000256" key="3">
    <source>
        <dbReference type="ARBA" id="ARBA00022679"/>
    </source>
</evidence>
<evidence type="ECO:0000256" key="6">
    <source>
        <dbReference type="ARBA" id="ARBA00022840"/>
    </source>
</evidence>
<evidence type="ECO:0000256" key="4">
    <source>
        <dbReference type="ARBA" id="ARBA00022741"/>
    </source>
</evidence>
<keyword evidence="3" id="KW-0808">Transferase</keyword>
<dbReference type="EMBL" id="CAJZBQ010000039">
    <property type="protein sequence ID" value="CAG9325608.1"/>
    <property type="molecule type" value="Genomic_DNA"/>
</dbReference>
<feature type="domain" description="Protein kinase" evidence="10">
    <location>
        <begin position="13"/>
        <end position="257"/>
    </location>
</feature>
<dbReference type="Pfam" id="PF00069">
    <property type="entry name" value="Pkinase"/>
    <property type="match status" value="1"/>
</dbReference>
<accession>A0AAU9JV54</accession>
<evidence type="ECO:0000256" key="9">
    <source>
        <dbReference type="SAM" id="Coils"/>
    </source>
</evidence>
<evidence type="ECO:0000256" key="2">
    <source>
        <dbReference type="ARBA" id="ARBA00022527"/>
    </source>
</evidence>
<dbReference type="Proteomes" id="UP001162131">
    <property type="component" value="Unassembled WGS sequence"/>
</dbReference>
<dbReference type="AlphaFoldDB" id="A0AAU9JV54"/>
<evidence type="ECO:0000256" key="8">
    <source>
        <dbReference type="ARBA" id="ARBA00048679"/>
    </source>
</evidence>
<dbReference type="SUPFAM" id="SSF50965">
    <property type="entry name" value="Galactose oxidase, central domain"/>
    <property type="match status" value="1"/>
</dbReference>
<evidence type="ECO:0000256" key="7">
    <source>
        <dbReference type="ARBA" id="ARBA00047899"/>
    </source>
</evidence>
<dbReference type="SUPFAM" id="SSF56112">
    <property type="entry name" value="Protein kinase-like (PK-like)"/>
    <property type="match status" value="1"/>
</dbReference>
<dbReference type="EC" id="2.7.11.1" evidence="1"/>
<keyword evidence="5" id="KW-0418">Kinase</keyword>
<dbReference type="InterPro" id="IPR011009">
    <property type="entry name" value="Kinase-like_dom_sf"/>
</dbReference>
<evidence type="ECO:0000259" key="10">
    <source>
        <dbReference type="PROSITE" id="PS50011"/>
    </source>
</evidence>
<dbReference type="PANTHER" id="PTHR44899:SF3">
    <property type="entry name" value="SERINE_THREONINE-PROTEIN KINASE NEK1"/>
    <property type="match status" value="1"/>
</dbReference>
<dbReference type="InterPro" id="IPR051131">
    <property type="entry name" value="NEK_Ser/Thr_kinase_NIMA"/>
</dbReference>
<dbReference type="Gene3D" id="1.10.510.10">
    <property type="entry name" value="Transferase(Phosphotransferase) domain 1"/>
    <property type="match status" value="1"/>
</dbReference>
<gene>
    <name evidence="11" type="ORF">BSTOLATCC_MIC39418</name>
</gene>
<keyword evidence="6" id="KW-0067">ATP-binding</keyword>
<dbReference type="InterPro" id="IPR011043">
    <property type="entry name" value="Gal_Oxase/kelch_b-propeller"/>
</dbReference>
<reference evidence="11" key="1">
    <citation type="submission" date="2021-09" db="EMBL/GenBank/DDBJ databases">
        <authorList>
            <consortium name="AG Swart"/>
            <person name="Singh M."/>
            <person name="Singh A."/>
            <person name="Seah K."/>
            <person name="Emmerich C."/>
        </authorList>
    </citation>
    <scope>NUCLEOTIDE SEQUENCE</scope>
    <source>
        <strain evidence="11">ATCC30299</strain>
    </source>
</reference>
<dbReference type="PROSITE" id="PS50011">
    <property type="entry name" value="PROTEIN_KINASE_DOM"/>
    <property type="match status" value="1"/>
</dbReference>
<dbReference type="GO" id="GO:0005524">
    <property type="term" value="F:ATP binding"/>
    <property type="evidence" value="ECO:0007669"/>
    <property type="project" value="UniProtKB-KW"/>
</dbReference>
<organism evidence="11 12">
    <name type="scientific">Blepharisma stoltei</name>
    <dbReference type="NCBI Taxonomy" id="1481888"/>
    <lineage>
        <taxon>Eukaryota</taxon>
        <taxon>Sar</taxon>
        <taxon>Alveolata</taxon>
        <taxon>Ciliophora</taxon>
        <taxon>Postciliodesmatophora</taxon>
        <taxon>Heterotrichea</taxon>
        <taxon>Heterotrichida</taxon>
        <taxon>Blepharismidae</taxon>
        <taxon>Blepharisma</taxon>
    </lineage>
</organism>
<comment type="caution">
    <text evidence="11">The sequence shown here is derived from an EMBL/GenBank/DDBJ whole genome shotgun (WGS) entry which is preliminary data.</text>
</comment>
<evidence type="ECO:0000313" key="11">
    <source>
        <dbReference type="EMBL" id="CAG9325608.1"/>
    </source>
</evidence>